<dbReference type="InterPro" id="IPR010730">
    <property type="entry name" value="HET"/>
</dbReference>
<protein>
    <recommendedName>
        <fullName evidence="1">Heterokaryon incompatibility domain-containing protein</fullName>
    </recommendedName>
</protein>
<feature type="domain" description="Heterokaryon incompatibility" evidence="1">
    <location>
        <begin position="139"/>
        <end position="274"/>
    </location>
</feature>
<name>A0A9W9TTP7_PENCI</name>
<dbReference type="Proteomes" id="UP001147733">
    <property type="component" value="Unassembled WGS sequence"/>
</dbReference>
<proteinExistence type="predicted"/>
<dbReference type="AlphaFoldDB" id="A0A9W9TTP7"/>
<dbReference type="RefSeq" id="XP_056503852.1">
    <property type="nucleotide sequence ID" value="XM_056641358.1"/>
</dbReference>
<reference evidence="2" key="2">
    <citation type="journal article" date="2023" name="IMA Fungus">
        <title>Comparative genomic study of the Penicillium genus elucidates a diverse pangenome and 15 lateral gene transfer events.</title>
        <authorList>
            <person name="Petersen C."/>
            <person name="Sorensen T."/>
            <person name="Nielsen M.R."/>
            <person name="Sondergaard T.E."/>
            <person name="Sorensen J.L."/>
            <person name="Fitzpatrick D.A."/>
            <person name="Frisvad J.C."/>
            <person name="Nielsen K.L."/>
        </authorList>
    </citation>
    <scope>NUCLEOTIDE SEQUENCE</scope>
    <source>
        <strain evidence="2">IBT 23319</strain>
    </source>
</reference>
<dbReference type="PANTHER" id="PTHR24148:SF73">
    <property type="entry name" value="HET DOMAIN PROTEIN (AFU_ORTHOLOGUE AFUA_8G01020)"/>
    <property type="match status" value="1"/>
</dbReference>
<dbReference type="PANTHER" id="PTHR24148">
    <property type="entry name" value="ANKYRIN REPEAT DOMAIN-CONTAINING PROTEIN 39 HOMOLOG-RELATED"/>
    <property type="match status" value="1"/>
</dbReference>
<dbReference type="GeneID" id="81380525"/>
<gene>
    <name evidence="2" type="ORF">N7469_002438</name>
</gene>
<evidence type="ECO:0000313" key="2">
    <source>
        <dbReference type="EMBL" id="KAJ5240847.1"/>
    </source>
</evidence>
<evidence type="ECO:0000313" key="3">
    <source>
        <dbReference type="Proteomes" id="UP001147733"/>
    </source>
</evidence>
<reference evidence="2" key="1">
    <citation type="submission" date="2022-11" db="EMBL/GenBank/DDBJ databases">
        <authorList>
            <person name="Petersen C."/>
        </authorList>
    </citation>
    <scope>NUCLEOTIDE SEQUENCE</scope>
    <source>
        <strain evidence="2">IBT 23319</strain>
    </source>
</reference>
<comment type="caution">
    <text evidence="2">The sequence shown here is derived from an EMBL/GenBank/DDBJ whole genome shotgun (WGS) entry which is preliminary data.</text>
</comment>
<dbReference type="InterPro" id="IPR052895">
    <property type="entry name" value="HetReg/Transcr_Mod"/>
</dbReference>
<organism evidence="2 3">
    <name type="scientific">Penicillium citrinum</name>
    <dbReference type="NCBI Taxonomy" id="5077"/>
    <lineage>
        <taxon>Eukaryota</taxon>
        <taxon>Fungi</taxon>
        <taxon>Dikarya</taxon>
        <taxon>Ascomycota</taxon>
        <taxon>Pezizomycotina</taxon>
        <taxon>Eurotiomycetes</taxon>
        <taxon>Eurotiomycetidae</taxon>
        <taxon>Eurotiales</taxon>
        <taxon>Aspergillaceae</taxon>
        <taxon>Penicillium</taxon>
    </lineage>
</organism>
<accession>A0A9W9TTP7</accession>
<sequence length="823" mass="95059">MMRRWHKEDCQTPEVVPTNSHTLHCRSCSARLYPQEASAPAVDHRSRFPPQRTENKLLTWPSKARYLGEFSSAAGGNQPPRKLSRIDSQSDLREIATRPEILFEDEIRLVRLMPCSHPDEPLRVMFEKAHLREQPHQPYDAVSYTTAGGSSSWKPIFVGHFWDIIHVHENCVLALQAVRNIVSRPVLWVDKLCIDLDDIHERSHQSSLVREIYSNAENVITFIGDYSDNTELVLGILKEAGQSGFAEMDSPEAQDAWRHFSNLPIFSRVWVLQELLVGRQTIFLSKDATVLPRRAIGTDISDSPHRSVLSCLINMKRHFELLDVLVAASNYECSDPRDKVFGVLGLIEDTIRPDYSLSVEDVYTGVAACLATYFRDMRFLNLLGSEQSNFDLPSWVPDWTQRKSLPSHEGRIEVPSLDNDGRISFSFHDLVSNNIEVLVDPKARALQCSAIRLCPFNPRWNPFLSRDGRVFRRGVYPRNSQGVILTTQPEIRECFDRDGNRDQISVFLLQGMDYPVLLQYLAEKEAYKILTTSVVFFRDLSVPDVRMPWDDQDLTESTPQVLDIYPLTDEDMNHLADYDSRTQRVIQKHQRTTLDPDYRTFMHSTNRILDLIKIFFLELPSIEKELRDSWKAHEGKLGWMFQDHSKLWSFVDYLEEQDSDIRGTAGMPGTHKFNDTFLSQSKLPSKYTWDLERFCLSFVSGSSEPPPGYENADPGGLIAHIVDIRAWAETTEKLLKYMSYTQNHMSSSWPYFPGNDMARLWLAPFETGMWTWQKFRASLEARQEIWEMLIPKDLDPRVNYNIKTRLIMSQAGLKEERMQIRIV</sequence>
<dbReference type="Pfam" id="PF06985">
    <property type="entry name" value="HET"/>
    <property type="match status" value="1"/>
</dbReference>
<evidence type="ECO:0000259" key="1">
    <source>
        <dbReference type="Pfam" id="PF06985"/>
    </source>
</evidence>
<keyword evidence="3" id="KW-1185">Reference proteome</keyword>
<dbReference type="EMBL" id="JAPQKT010000002">
    <property type="protein sequence ID" value="KAJ5240847.1"/>
    <property type="molecule type" value="Genomic_DNA"/>
</dbReference>
<dbReference type="OrthoDB" id="4300637at2759"/>